<dbReference type="NCBIfam" id="NF035938">
    <property type="entry name" value="EboA_domain"/>
    <property type="match status" value="1"/>
</dbReference>
<dbReference type="PATRIC" id="fig|759362.5.peg.2892"/>
<dbReference type="HOGENOM" id="CLU_084460_0_0_5"/>
<evidence type="ECO:0000313" key="1">
    <source>
        <dbReference type="EMBL" id="AEM42615.1"/>
    </source>
</evidence>
<dbReference type="RefSeq" id="WP_014538272.1">
    <property type="nucleotide sequence ID" value="NC_017386.1"/>
</dbReference>
<dbReference type="OrthoDB" id="325673at2"/>
<geneLocation type="plasmid" evidence="2">
    <name>pKVU_100</name>
</geneLocation>
<proteinExistence type="predicted"/>
<keyword evidence="1" id="KW-0614">Plasmid</keyword>
<dbReference type="Proteomes" id="UP000000692">
    <property type="component" value="Plasmid 1"/>
</dbReference>
<accession>F9YB63</accession>
<dbReference type="KEGG" id="kvl:KVU_PA0198"/>
<name>F9YB63_KETVW</name>
<keyword evidence="2" id="KW-1185">Reference proteome</keyword>
<reference evidence="1 2" key="1">
    <citation type="journal article" date="2011" name="J. Bacteriol.">
        <title>Complete genome sequence of the industrial strain Ketogulonicigenium vulgare WSH-001.</title>
        <authorList>
            <person name="Liu L."/>
            <person name="Li Y."/>
            <person name="Zhang J."/>
            <person name="Zhou Z."/>
            <person name="Liu J."/>
            <person name="Li X."/>
            <person name="Zhou J."/>
            <person name="Du G."/>
            <person name="Wang L."/>
            <person name="Chen J."/>
        </authorList>
    </citation>
    <scope>NUCLEOTIDE SEQUENCE [LARGE SCALE GENOMIC DNA]</scope>
    <source>
        <strain evidence="1 2">WSH-001</strain>
        <plasmid evidence="2">pKVU_100</plasmid>
    </source>
</reference>
<protein>
    <submittedName>
        <fullName evidence="1">Uncharacterized protein</fullName>
    </submittedName>
</protein>
<dbReference type="AlphaFoldDB" id="F9YB63"/>
<dbReference type="EMBL" id="CP002019">
    <property type="protein sequence ID" value="AEM42615.1"/>
    <property type="molecule type" value="Genomic_DNA"/>
</dbReference>
<organism evidence="1 2">
    <name type="scientific">Ketogulonicigenium vulgare (strain WSH-001)</name>
    <dbReference type="NCBI Taxonomy" id="759362"/>
    <lineage>
        <taxon>Bacteria</taxon>
        <taxon>Pseudomonadati</taxon>
        <taxon>Pseudomonadota</taxon>
        <taxon>Alphaproteobacteria</taxon>
        <taxon>Rhodobacterales</taxon>
        <taxon>Roseobacteraceae</taxon>
        <taxon>Ketogulonicigenium</taxon>
    </lineage>
</organism>
<sequence>MTKDACTLLAGWLQARGVPVDSLQGGGSLDFALAKQGRRLGKAPLALTDQELAAADHLLAGWRPADWTLADAGRAYLLLSGGADGAQMQALCRTADGGALISLYRAAPLLPYDAALDWQLGEGLRSSIREVFEAIAHHSPLPQRRFDEHRWNHMVLKALFISSSLTPIVGLDARRNPALADTLFDHIAERRAAGRAVDVQVWRCVAPYLHGTRRDLLAPLQGSQAARLAQQEYDIPGSVSAADWAHLI</sequence>
<gene>
    <name evidence="1" type="ordered locus">KVU_PA0198</name>
</gene>
<evidence type="ECO:0000313" key="2">
    <source>
        <dbReference type="Proteomes" id="UP000000692"/>
    </source>
</evidence>
<dbReference type="InterPro" id="IPR047715">
    <property type="entry name" value="EboA_dom"/>
</dbReference>